<dbReference type="GO" id="GO:0003677">
    <property type="term" value="F:DNA binding"/>
    <property type="evidence" value="ECO:0007669"/>
    <property type="project" value="UniProtKB-KW"/>
</dbReference>
<dbReference type="PROSITE" id="PS01117">
    <property type="entry name" value="HTH_MARR_1"/>
    <property type="match status" value="1"/>
</dbReference>
<dbReference type="EMBL" id="BSBO01000030">
    <property type="protein sequence ID" value="GLG05494.1"/>
    <property type="molecule type" value="Genomic_DNA"/>
</dbReference>
<comment type="caution">
    <text evidence="6">The sequence shown here is derived from an EMBL/GenBank/DDBJ whole genome shotgun (WGS) entry which is preliminary data.</text>
</comment>
<dbReference type="Pfam" id="PF12802">
    <property type="entry name" value="MarR_2"/>
    <property type="match status" value="1"/>
</dbReference>
<protein>
    <recommendedName>
        <fullName evidence="4">HTH marR-type domain-containing protein</fullName>
    </recommendedName>
</protein>
<dbReference type="SMART" id="SM00347">
    <property type="entry name" value="HTH_MARR"/>
    <property type="match status" value="1"/>
</dbReference>
<feature type="domain" description="HTH marR-type" evidence="4">
    <location>
        <begin position="1"/>
        <end position="135"/>
    </location>
</feature>
<dbReference type="PANTHER" id="PTHR42756:SF1">
    <property type="entry name" value="TRANSCRIPTIONAL REPRESSOR OF EMRAB OPERON"/>
    <property type="match status" value="1"/>
</dbReference>
<evidence type="ECO:0000313" key="8">
    <source>
        <dbReference type="Proteomes" id="UP001145145"/>
    </source>
</evidence>
<proteinExistence type="predicted"/>
<organism evidence="6 7">
    <name type="scientific">Sellimonas catena</name>
    <dbReference type="NCBI Taxonomy" id="2994035"/>
    <lineage>
        <taxon>Bacteria</taxon>
        <taxon>Bacillati</taxon>
        <taxon>Bacillota</taxon>
        <taxon>Clostridia</taxon>
        <taxon>Lachnospirales</taxon>
        <taxon>Lachnospiraceae</taxon>
        <taxon>Sellimonas</taxon>
    </lineage>
</organism>
<dbReference type="Proteomes" id="UP001145094">
    <property type="component" value="Unassembled WGS sequence"/>
</dbReference>
<evidence type="ECO:0000256" key="2">
    <source>
        <dbReference type="ARBA" id="ARBA00023125"/>
    </source>
</evidence>
<dbReference type="GO" id="GO:0003700">
    <property type="term" value="F:DNA-binding transcription factor activity"/>
    <property type="evidence" value="ECO:0007669"/>
    <property type="project" value="InterPro"/>
</dbReference>
<dbReference type="SUPFAM" id="SSF46785">
    <property type="entry name" value="Winged helix' DNA-binding domain"/>
    <property type="match status" value="1"/>
</dbReference>
<dbReference type="InterPro" id="IPR000835">
    <property type="entry name" value="HTH_MarR-typ"/>
</dbReference>
<evidence type="ECO:0000313" key="7">
    <source>
        <dbReference type="Proteomes" id="UP001145094"/>
    </source>
</evidence>
<reference evidence="5" key="1">
    <citation type="submission" date="2022-11" db="EMBL/GenBank/DDBJ databases">
        <title>Draft genome sequence of Sellimonas catena strain 12EGH17.</title>
        <authorList>
            <person name="Atsushi H."/>
            <person name="Moriya O."/>
            <person name="Mitsuo S."/>
        </authorList>
    </citation>
    <scope>NUCLEOTIDE SEQUENCE</scope>
    <source>
        <strain evidence="5">12EGH17</strain>
    </source>
</reference>
<keyword evidence="2" id="KW-0238">DNA-binding</keyword>
<dbReference type="InterPro" id="IPR036390">
    <property type="entry name" value="WH_DNA-bd_sf"/>
</dbReference>
<evidence type="ECO:0000313" key="6">
    <source>
        <dbReference type="EMBL" id="GLG91093.1"/>
    </source>
</evidence>
<name>A0A9W6CJL3_9FIRM</name>
<evidence type="ECO:0000256" key="3">
    <source>
        <dbReference type="ARBA" id="ARBA00023163"/>
    </source>
</evidence>
<evidence type="ECO:0000256" key="1">
    <source>
        <dbReference type="ARBA" id="ARBA00023015"/>
    </source>
</evidence>
<dbReference type="InterPro" id="IPR036388">
    <property type="entry name" value="WH-like_DNA-bd_sf"/>
</dbReference>
<reference evidence="6" key="4">
    <citation type="submission" date="2022-11" db="EMBL/GenBank/DDBJ databases">
        <title>Draft genome sequence of Sellimonas catena strain 18CBH55.</title>
        <authorList>
            <person name="Atsushi H."/>
            <person name="Moriya O."/>
            <person name="Mitsuo S."/>
        </authorList>
    </citation>
    <scope>NUCLEOTIDE SEQUENCE</scope>
    <source>
        <strain evidence="6">18CBH55</strain>
    </source>
</reference>
<dbReference type="PRINTS" id="PR00598">
    <property type="entry name" value="HTHMARR"/>
</dbReference>
<dbReference type="EMBL" id="BSCH01000017">
    <property type="protein sequence ID" value="GLG91093.1"/>
    <property type="molecule type" value="Genomic_DNA"/>
</dbReference>
<dbReference type="Gene3D" id="1.10.10.10">
    <property type="entry name" value="Winged helix-like DNA-binding domain superfamily/Winged helix DNA-binding domain"/>
    <property type="match status" value="1"/>
</dbReference>
<dbReference type="Proteomes" id="UP001145145">
    <property type="component" value="Unassembled WGS sequence"/>
</dbReference>
<dbReference type="AlphaFoldDB" id="A0A9W6CJL3"/>
<reference evidence="6" key="3">
    <citation type="submission" date="2022-11" db="EMBL/GenBank/DDBJ databases">
        <title>Draft genome sequence of Sellimonas catena strain 18CBH55.</title>
        <authorList>
            <person name="Hisatomi A."/>
            <person name="Ohkuma M."/>
            <person name="Sakamoto M."/>
        </authorList>
    </citation>
    <scope>NUCLEOTIDE SEQUENCE</scope>
    <source>
        <strain evidence="6">18CBH55</strain>
    </source>
</reference>
<keyword evidence="1" id="KW-0805">Transcription regulation</keyword>
<evidence type="ECO:0000259" key="4">
    <source>
        <dbReference type="PROSITE" id="PS50995"/>
    </source>
</evidence>
<sequence>METGKMINRISNRLRRRSRKVQETLGITGAKGNVLDYILVESEKHNVYQKEIEKEFDLRPSTATEVLKHLEEEELIVRVPDEEDGRLKKIVFTEKAKAIRSALRSEIKQSEEVLLRGISREEQAVFMKITAKMLENLEEEEKRNE</sequence>
<dbReference type="PROSITE" id="PS50995">
    <property type="entry name" value="HTH_MARR_2"/>
    <property type="match status" value="1"/>
</dbReference>
<dbReference type="PANTHER" id="PTHR42756">
    <property type="entry name" value="TRANSCRIPTIONAL REGULATOR, MARR"/>
    <property type="match status" value="1"/>
</dbReference>
<keyword evidence="3" id="KW-0804">Transcription</keyword>
<accession>A0A9W6CJL3</accession>
<dbReference type="RefSeq" id="WP_087168910.1">
    <property type="nucleotide sequence ID" value="NZ_BSBO01000030.1"/>
</dbReference>
<evidence type="ECO:0000313" key="5">
    <source>
        <dbReference type="EMBL" id="GLG05494.1"/>
    </source>
</evidence>
<reference evidence="6 8" key="5">
    <citation type="journal article" date="2023" name="Int. J. Syst. Evol. Microbiol.">
        <title>Sellimonas catena sp. nov., isolated from human faeces.</title>
        <authorList>
            <person name="Hisatomi A."/>
            <person name="Ohkuma M."/>
            <person name="Sakamoto M."/>
        </authorList>
    </citation>
    <scope>NUCLEOTIDE SEQUENCE</scope>
    <source>
        <strain evidence="5 8">12EGH17</strain>
        <strain evidence="6">18CBH55</strain>
    </source>
</reference>
<reference evidence="5" key="2">
    <citation type="submission" date="2022-11" db="EMBL/GenBank/DDBJ databases">
        <title>Draft genome sequence of Sellimonas catena strain 12EGH17.</title>
        <authorList>
            <person name="Hisatomi A."/>
            <person name="Ohkuma M."/>
            <person name="Sakamoto M."/>
        </authorList>
    </citation>
    <scope>NUCLEOTIDE SEQUENCE</scope>
    <source>
        <strain evidence="5">12EGH17</strain>
    </source>
</reference>
<dbReference type="InterPro" id="IPR023187">
    <property type="entry name" value="Tscrpt_reg_MarR-type_CS"/>
</dbReference>
<keyword evidence="8" id="KW-1185">Reference proteome</keyword>
<gene>
    <name evidence="5" type="ORF">Selli1_26680</name>
    <name evidence="6" type="ORF">Selli2_25200</name>
</gene>